<reference evidence="1 2" key="1">
    <citation type="journal article" date="2015" name="Nature">
        <title>rRNA introns, odd ribosomes, and small enigmatic genomes across a large radiation of phyla.</title>
        <authorList>
            <person name="Brown C.T."/>
            <person name="Hug L.A."/>
            <person name="Thomas B.C."/>
            <person name="Sharon I."/>
            <person name="Castelle C.J."/>
            <person name="Singh A."/>
            <person name="Wilkins M.J."/>
            <person name="Williams K.H."/>
            <person name="Banfield J.F."/>
        </authorList>
    </citation>
    <scope>NUCLEOTIDE SEQUENCE [LARGE SCALE GENOMIC DNA]</scope>
</reference>
<dbReference type="AlphaFoldDB" id="A0A0G1Z351"/>
<evidence type="ECO:0000313" key="1">
    <source>
        <dbReference type="EMBL" id="KKW13194.1"/>
    </source>
</evidence>
<organism evidence="1 2">
    <name type="scientific">Candidatus Gottesmanbacteria bacterium GW2011_GWB1_49_7</name>
    <dbReference type="NCBI Taxonomy" id="1618448"/>
    <lineage>
        <taxon>Bacteria</taxon>
        <taxon>Candidatus Gottesmaniibacteriota</taxon>
    </lineage>
</organism>
<dbReference type="Gene3D" id="3.90.550.10">
    <property type="entry name" value="Spore Coat Polysaccharide Biosynthesis Protein SpsA, Chain A"/>
    <property type="match status" value="1"/>
</dbReference>
<dbReference type="Proteomes" id="UP000034588">
    <property type="component" value="Unassembled WGS sequence"/>
</dbReference>
<evidence type="ECO:0000313" key="2">
    <source>
        <dbReference type="Proteomes" id="UP000034588"/>
    </source>
</evidence>
<dbReference type="EMBL" id="LCQD01000003">
    <property type="protein sequence ID" value="KKW13194.1"/>
    <property type="molecule type" value="Genomic_DNA"/>
</dbReference>
<comment type="caution">
    <text evidence="1">The sequence shown here is derived from an EMBL/GenBank/DDBJ whole genome shotgun (WGS) entry which is preliminary data.</text>
</comment>
<accession>A0A0G1Z351</accession>
<sequence length="262" mass="29955">MNICLVCVTYNGQDRVSRMLRSLPNPNLAEKYLDGGPDHIVVYSDGANPPCLDSLEISYKLRCIDGGDNRGVVEAYNRVLVGFSHKISFFRDFIDEAWILLVDDDVVLPPKFFYVLRTLISTLGDCVLSWKSTTNPPEVRGVIELATELAGYTFAFPYKFFSQLDLGGKGAFDSENFHHYCGDSDFARRVMRDLHRPCYRVHYPLVIHEEHAAVRDNPELLGSEWAVQDRWNYKKKWADVKERDLIRSLLNGTLLDQKEGSL</sequence>
<dbReference type="SUPFAM" id="SSF53448">
    <property type="entry name" value="Nucleotide-diphospho-sugar transferases"/>
    <property type="match status" value="1"/>
</dbReference>
<name>A0A0G1Z351_9BACT</name>
<dbReference type="InterPro" id="IPR029044">
    <property type="entry name" value="Nucleotide-diphossugar_trans"/>
</dbReference>
<evidence type="ECO:0008006" key="3">
    <source>
        <dbReference type="Google" id="ProtNLM"/>
    </source>
</evidence>
<proteinExistence type="predicted"/>
<gene>
    <name evidence="1" type="ORF">UY48_C0003G0016</name>
</gene>
<protein>
    <recommendedName>
        <fullName evidence="3">Glycosyltransferase 2-like domain-containing protein</fullName>
    </recommendedName>
</protein>